<gene>
    <name evidence="2" type="ORF">Z043_109146</name>
</gene>
<evidence type="ECO:0000313" key="3">
    <source>
        <dbReference type="Proteomes" id="UP000034805"/>
    </source>
</evidence>
<sequence length="210" mass="22633">MAHPVSSSCKGSSSMCRCSKSAGRTLFLGQYRSHPEQTTCLEETAELNVELSRPLKISPTLAKLEQAKAFWRKIFPESSSEPSKPTPSPQPSPTMPAVTRVPPPLDGALSQHASPYAGALEALAPFHRASVRTAQVVVALEVEDHPSRPSLALSLSRLTGDLTLRRGPKLADKLPGETQLLGVRDRGAIWSWHPGTALANRDLVVVVRCS</sequence>
<organism evidence="2 3">
    <name type="scientific">Scleropages formosus</name>
    <name type="common">Asian bonytongue</name>
    <name type="synonym">Osteoglossum formosum</name>
    <dbReference type="NCBI Taxonomy" id="113540"/>
    <lineage>
        <taxon>Eukaryota</taxon>
        <taxon>Metazoa</taxon>
        <taxon>Chordata</taxon>
        <taxon>Craniata</taxon>
        <taxon>Vertebrata</taxon>
        <taxon>Euteleostomi</taxon>
        <taxon>Actinopterygii</taxon>
        <taxon>Neopterygii</taxon>
        <taxon>Teleostei</taxon>
        <taxon>Osteoglossocephala</taxon>
        <taxon>Osteoglossomorpha</taxon>
        <taxon>Osteoglossiformes</taxon>
        <taxon>Osteoglossidae</taxon>
        <taxon>Scleropages</taxon>
    </lineage>
</organism>
<dbReference type="InterPro" id="IPR039782">
    <property type="entry name" value="VPS13B"/>
</dbReference>
<evidence type="ECO:0000256" key="1">
    <source>
        <dbReference type="SAM" id="MobiDB-lite"/>
    </source>
</evidence>
<dbReference type="AlphaFoldDB" id="A0A0P7URL4"/>
<evidence type="ECO:0000313" key="2">
    <source>
        <dbReference type="EMBL" id="KPP71900.1"/>
    </source>
</evidence>
<protein>
    <submittedName>
        <fullName evidence="2">Uncharacterized protein</fullName>
    </submittedName>
</protein>
<proteinExistence type="predicted"/>
<dbReference type="Proteomes" id="UP000034805">
    <property type="component" value="Unassembled WGS sequence"/>
</dbReference>
<dbReference type="EMBL" id="JARO02002789">
    <property type="protein sequence ID" value="KPP71900.1"/>
    <property type="molecule type" value="Genomic_DNA"/>
</dbReference>
<dbReference type="PANTHER" id="PTHR12517:SF0">
    <property type="entry name" value="INTERMEMBRANE LIPID TRANSFER PROTEIN VPS13B"/>
    <property type="match status" value="1"/>
</dbReference>
<dbReference type="PANTHER" id="PTHR12517">
    <property type="entry name" value="VACUOLAR PROTEIN SORTING-ASSOCIATED PROTEIN 13B"/>
    <property type="match status" value="1"/>
</dbReference>
<name>A0A0P7URL4_SCLFO</name>
<feature type="compositionally biased region" description="Pro residues" evidence="1">
    <location>
        <begin position="84"/>
        <end position="94"/>
    </location>
</feature>
<accession>A0A0P7URL4</accession>
<comment type="caution">
    <text evidence="2">The sequence shown here is derived from an EMBL/GenBank/DDBJ whole genome shotgun (WGS) entry which is preliminary data.</text>
</comment>
<feature type="region of interest" description="Disordered" evidence="1">
    <location>
        <begin position="75"/>
        <end position="110"/>
    </location>
</feature>
<reference evidence="2 3" key="1">
    <citation type="submission" date="2015-08" db="EMBL/GenBank/DDBJ databases">
        <title>The genome of the Asian arowana (Scleropages formosus).</title>
        <authorList>
            <person name="Tan M.H."/>
            <person name="Gan H.M."/>
            <person name="Croft L.J."/>
            <person name="Austin C.M."/>
        </authorList>
    </citation>
    <scope>NUCLEOTIDE SEQUENCE [LARGE SCALE GENOMIC DNA]</scope>
    <source>
        <strain evidence="2">Aro1</strain>
    </source>
</reference>